<feature type="transmembrane region" description="Helical" evidence="6">
    <location>
        <begin position="188"/>
        <end position="205"/>
    </location>
</feature>
<gene>
    <name evidence="9" type="ORF">SAMN04487818_101518</name>
</gene>
<dbReference type="InterPro" id="IPR036259">
    <property type="entry name" value="MFS_trans_sf"/>
</dbReference>
<dbReference type="GO" id="GO:0022857">
    <property type="term" value="F:transmembrane transporter activity"/>
    <property type="evidence" value="ECO:0007669"/>
    <property type="project" value="InterPro"/>
</dbReference>
<evidence type="ECO:0000256" key="1">
    <source>
        <dbReference type="ARBA" id="ARBA00004429"/>
    </source>
</evidence>
<dbReference type="EMBL" id="FOGI01000001">
    <property type="protein sequence ID" value="SER08143.1"/>
    <property type="molecule type" value="Genomic_DNA"/>
</dbReference>
<evidence type="ECO:0000313" key="10">
    <source>
        <dbReference type="Proteomes" id="UP000199051"/>
    </source>
</evidence>
<dbReference type="PROSITE" id="PS50850">
    <property type="entry name" value="MFS"/>
    <property type="match status" value="1"/>
</dbReference>
<dbReference type="GO" id="GO:0005886">
    <property type="term" value="C:plasma membrane"/>
    <property type="evidence" value="ECO:0007669"/>
    <property type="project" value="UniProtKB-SubCell"/>
</dbReference>
<evidence type="ECO:0000256" key="7">
    <source>
        <dbReference type="SAM" id="SignalP"/>
    </source>
</evidence>
<keyword evidence="7" id="KW-0732">Signal</keyword>
<keyword evidence="10" id="KW-1185">Reference proteome</keyword>
<feature type="transmembrane region" description="Helical" evidence="6">
    <location>
        <begin position="157"/>
        <end position="176"/>
    </location>
</feature>
<sequence length="392" mass="39153">MTATVVRARPVGALWLPLLSAPVAMANNSPGLVLGVMGEDLGTSGATTAWVVTAFGLGLAVGTPLAGHLIRGRGARVALLVSAAFVLAGTILLVAAPSFGVVVAGRAVQAFGGSGMMVVAINAAGTAGRAGLVTAGAGVGGALGPIVGLAVTSATSWHVALGLGAVTLLTVPALASRLPDAAPGATRFDVTGAGLFIALVLALVLSTRFSVAAVVAIAAVVPLVLWVRARPEGFVPIALVRSRPYLLACGLILALATGYFFLLYRVPALLRVAGWDSGHIGLAQLVLLLAGSFLSLVFASNSDRFGRQRVVVGMVVLAAAAQVLGLLVGADPLLPVLGLGVAVLAMVSAQAVLMITGTERLSAAHRPVAVGLYSLFFQLGGAFGPMFAALLS</sequence>
<evidence type="ECO:0000256" key="5">
    <source>
        <dbReference type="ARBA" id="ARBA00023136"/>
    </source>
</evidence>
<evidence type="ECO:0000256" key="4">
    <source>
        <dbReference type="ARBA" id="ARBA00022989"/>
    </source>
</evidence>
<dbReference type="InterPro" id="IPR011701">
    <property type="entry name" value="MFS"/>
</dbReference>
<keyword evidence="4 6" id="KW-1133">Transmembrane helix</keyword>
<organism evidence="9 10">
    <name type="scientific">Actinokineospora terrae</name>
    <dbReference type="NCBI Taxonomy" id="155974"/>
    <lineage>
        <taxon>Bacteria</taxon>
        <taxon>Bacillati</taxon>
        <taxon>Actinomycetota</taxon>
        <taxon>Actinomycetes</taxon>
        <taxon>Pseudonocardiales</taxon>
        <taxon>Pseudonocardiaceae</taxon>
        <taxon>Actinokineospora</taxon>
    </lineage>
</organism>
<dbReference type="Proteomes" id="UP000199051">
    <property type="component" value="Unassembled WGS sequence"/>
</dbReference>
<evidence type="ECO:0000256" key="2">
    <source>
        <dbReference type="ARBA" id="ARBA00022448"/>
    </source>
</evidence>
<feature type="transmembrane region" description="Helical" evidence="6">
    <location>
        <begin position="310"/>
        <end position="330"/>
    </location>
</feature>
<feature type="transmembrane region" description="Helical" evidence="6">
    <location>
        <begin position="50"/>
        <end position="70"/>
    </location>
</feature>
<dbReference type="Pfam" id="PF07690">
    <property type="entry name" value="MFS_1"/>
    <property type="match status" value="1"/>
</dbReference>
<feature type="transmembrane region" description="Helical" evidence="6">
    <location>
        <begin position="107"/>
        <end position="125"/>
    </location>
</feature>
<dbReference type="RefSeq" id="WP_092774739.1">
    <property type="nucleotide sequence ID" value="NZ_FOGI01000001.1"/>
</dbReference>
<feature type="domain" description="Major facilitator superfamily (MFS) profile" evidence="8">
    <location>
        <begin position="1"/>
        <end position="392"/>
    </location>
</feature>
<name>A0A1H9LAX6_9PSEU</name>
<protein>
    <submittedName>
        <fullName evidence="9">Predicted arabinose efflux permease, MFS family</fullName>
    </submittedName>
</protein>
<dbReference type="PANTHER" id="PTHR23501:SF191">
    <property type="entry name" value="VACUOLAR BASIC AMINO ACID TRANSPORTER 4"/>
    <property type="match status" value="1"/>
</dbReference>
<feature type="transmembrane region" description="Helical" evidence="6">
    <location>
        <begin position="211"/>
        <end position="229"/>
    </location>
</feature>
<proteinExistence type="predicted"/>
<evidence type="ECO:0000256" key="3">
    <source>
        <dbReference type="ARBA" id="ARBA00022692"/>
    </source>
</evidence>
<accession>A0A1H9LAX6</accession>
<feature type="transmembrane region" description="Helical" evidence="6">
    <location>
        <begin position="368"/>
        <end position="391"/>
    </location>
</feature>
<dbReference type="InterPro" id="IPR020846">
    <property type="entry name" value="MFS_dom"/>
</dbReference>
<feature type="transmembrane region" description="Helical" evidence="6">
    <location>
        <begin position="278"/>
        <end position="298"/>
    </location>
</feature>
<comment type="subcellular location">
    <subcellularLocation>
        <location evidence="1">Cell inner membrane</location>
        <topology evidence="1">Multi-pass membrane protein</topology>
    </subcellularLocation>
</comment>
<feature type="transmembrane region" description="Helical" evidence="6">
    <location>
        <begin position="132"/>
        <end position="151"/>
    </location>
</feature>
<dbReference type="AlphaFoldDB" id="A0A1H9LAX6"/>
<dbReference type="PANTHER" id="PTHR23501">
    <property type="entry name" value="MAJOR FACILITATOR SUPERFAMILY"/>
    <property type="match status" value="1"/>
</dbReference>
<evidence type="ECO:0000256" key="6">
    <source>
        <dbReference type="SAM" id="Phobius"/>
    </source>
</evidence>
<dbReference type="SUPFAM" id="SSF103473">
    <property type="entry name" value="MFS general substrate transporter"/>
    <property type="match status" value="1"/>
</dbReference>
<dbReference type="Gene3D" id="1.20.1250.20">
    <property type="entry name" value="MFS general substrate transporter like domains"/>
    <property type="match status" value="2"/>
</dbReference>
<feature type="chain" id="PRO_5011565699" evidence="7">
    <location>
        <begin position="27"/>
        <end position="392"/>
    </location>
</feature>
<evidence type="ECO:0000313" key="9">
    <source>
        <dbReference type="EMBL" id="SER08143.1"/>
    </source>
</evidence>
<reference evidence="10" key="1">
    <citation type="submission" date="2016-10" db="EMBL/GenBank/DDBJ databases">
        <authorList>
            <person name="Varghese N."/>
            <person name="Submissions S."/>
        </authorList>
    </citation>
    <scope>NUCLEOTIDE SEQUENCE [LARGE SCALE GENOMIC DNA]</scope>
    <source>
        <strain evidence="10">DSM 44260</strain>
    </source>
</reference>
<keyword evidence="3 6" id="KW-0812">Transmembrane</keyword>
<keyword evidence="2" id="KW-0813">Transport</keyword>
<feature type="transmembrane region" description="Helical" evidence="6">
    <location>
        <begin position="245"/>
        <end position="266"/>
    </location>
</feature>
<evidence type="ECO:0000259" key="8">
    <source>
        <dbReference type="PROSITE" id="PS50850"/>
    </source>
</evidence>
<feature type="signal peptide" evidence="7">
    <location>
        <begin position="1"/>
        <end position="26"/>
    </location>
</feature>
<feature type="transmembrane region" description="Helical" evidence="6">
    <location>
        <begin position="336"/>
        <end position="356"/>
    </location>
</feature>
<keyword evidence="5 6" id="KW-0472">Membrane</keyword>
<feature type="transmembrane region" description="Helical" evidence="6">
    <location>
        <begin position="77"/>
        <end position="101"/>
    </location>
</feature>